<comment type="similarity">
    <text evidence="1">Belongs to the GMC oxidoreductase family.</text>
</comment>
<evidence type="ECO:0000256" key="1">
    <source>
        <dbReference type="ARBA" id="ARBA00010790"/>
    </source>
</evidence>
<dbReference type="Proteomes" id="UP000756346">
    <property type="component" value="Unassembled WGS sequence"/>
</dbReference>
<dbReference type="SUPFAM" id="SSF54373">
    <property type="entry name" value="FAD-linked reductases, C-terminal domain"/>
    <property type="match status" value="1"/>
</dbReference>
<dbReference type="PANTHER" id="PTHR11552">
    <property type="entry name" value="GLUCOSE-METHANOL-CHOLINE GMC OXIDOREDUCTASE"/>
    <property type="match status" value="1"/>
</dbReference>
<dbReference type="SUPFAM" id="SSF51905">
    <property type="entry name" value="FAD/NAD(P)-binding domain"/>
    <property type="match status" value="1"/>
</dbReference>
<evidence type="ECO:0000256" key="2">
    <source>
        <dbReference type="PIRSR" id="PIRSR000137-2"/>
    </source>
</evidence>
<feature type="binding site" evidence="2">
    <location>
        <begin position="537"/>
        <end position="538"/>
    </location>
    <ligand>
        <name>FAD</name>
        <dbReference type="ChEBI" id="CHEBI:57692"/>
    </ligand>
</feature>
<evidence type="ECO:0000313" key="5">
    <source>
        <dbReference type="Proteomes" id="UP000756346"/>
    </source>
</evidence>
<dbReference type="GO" id="GO:0050660">
    <property type="term" value="F:flavin adenine dinucleotide binding"/>
    <property type="evidence" value="ECO:0007669"/>
    <property type="project" value="InterPro"/>
</dbReference>
<dbReference type="InterPro" id="IPR036188">
    <property type="entry name" value="FAD/NAD-bd_sf"/>
</dbReference>
<comment type="caution">
    <text evidence="4">The sequence shown here is derived from an EMBL/GenBank/DDBJ whole genome shotgun (WGS) entry which is preliminary data.</text>
</comment>
<evidence type="ECO:0000313" key="4">
    <source>
        <dbReference type="EMBL" id="KAH7037509.1"/>
    </source>
</evidence>
<dbReference type="GeneID" id="70181085"/>
<organism evidence="4 5">
    <name type="scientific">Microdochium trichocladiopsis</name>
    <dbReference type="NCBI Taxonomy" id="1682393"/>
    <lineage>
        <taxon>Eukaryota</taxon>
        <taxon>Fungi</taxon>
        <taxon>Dikarya</taxon>
        <taxon>Ascomycota</taxon>
        <taxon>Pezizomycotina</taxon>
        <taxon>Sordariomycetes</taxon>
        <taxon>Xylariomycetidae</taxon>
        <taxon>Xylariales</taxon>
        <taxon>Microdochiaceae</taxon>
        <taxon>Microdochium</taxon>
    </lineage>
</organism>
<dbReference type="RefSeq" id="XP_046016630.1">
    <property type="nucleotide sequence ID" value="XM_046151539.1"/>
</dbReference>
<reference evidence="4" key="1">
    <citation type="journal article" date="2021" name="Nat. Commun.">
        <title>Genetic determinants of endophytism in the Arabidopsis root mycobiome.</title>
        <authorList>
            <person name="Mesny F."/>
            <person name="Miyauchi S."/>
            <person name="Thiergart T."/>
            <person name="Pickel B."/>
            <person name="Atanasova L."/>
            <person name="Karlsson M."/>
            <person name="Huettel B."/>
            <person name="Barry K.W."/>
            <person name="Haridas S."/>
            <person name="Chen C."/>
            <person name="Bauer D."/>
            <person name="Andreopoulos W."/>
            <person name="Pangilinan J."/>
            <person name="LaButti K."/>
            <person name="Riley R."/>
            <person name="Lipzen A."/>
            <person name="Clum A."/>
            <person name="Drula E."/>
            <person name="Henrissat B."/>
            <person name="Kohler A."/>
            <person name="Grigoriev I.V."/>
            <person name="Martin F.M."/>
            <person name="Hacquard S."/>
        </authorList>
    </citation>
    <scope>NUCLEOTIDE SEQUENCE</scope>
    <source>
        <strain evidence="4">MPI-CAGE-CH-0230</strain>
    </source>
</reference>
<dbReference type="InterPro" id="IPR007867">
    <property type="entry name" value="GMC_OxRtase_C"/>
</dbReference>
<dbReference type="AlphaFoldDB" id="A0A9P8YGE4"/>
<feature type="binding site" evidence="2">
    <location>
        <position position="235"/>
    </location>
    <ligand>
        <name>FAD</name>
        <dbReference type="ChEBI" id="CHEBI:57692"/>
    </ligand>
</feature>
<sequence>MPIHKKFPDDIKEVDVIVAGGGTAGCIVASRLSDADPNLSILVIEGGQNNHNLPEIVNPLLYLSNIAPTSKNALFWKARKSNYLADREVIVPTGGVLGGGSSINFMMYTRAQRSDFDSWKTKGWSADELLPFMKKLETYHGRGQKEVHGYNGPIHVSSSTYRGSVAEDEIVKAASELGWPEIHDLQDLDSNNGTQRWLRYVSPDGKRQDVAHRYLHPRLLDGKHPNLHVVCESQVARVLFDDNKKAVGVEYRANPAFQLPIGGVVDPVRTVKARKMVIVSCGACGTPGVLERSGVGNPEILNAAKVPVVADVPGVGNDYQDHHLIFYPYKVGLATDETLDGIITSRMDAVKLVQDKHRLAGWNGIDFSSKIRPNDEGEIDALGPEFRAAWDKDFKNEPNRPLMLLGMVNAFLGEGAPEAQYVSMAPYTAYPYSRGSIHITGPSLDDPYDFDAGYFSDPHSIDIKKQLWAYKKQRQMIRRTAMFRGELAAGHPRFPAGSKAACIEDHQGGPLLDDIPYSAEDDEAIVQWCREGINTTWHSLGTCKMAPREDKGVVDANLNVYGTTGLKLADLSIPPENVGANTNNTALVIGEKAADIFIRELGLAAA</sequence>
<feature type="domain" description="Glucose-methanol-choline oxidoreductase N-terminal" evidence="3">
    <location>
        <begin position="282"/>
        <end position="296"/>
    </location>
</feature>
<gene>
    <name evidence="4" type="ORF">B0I36DRAFT_283196</name>
</gene>
<name>A0A9P8YGE4_9PEZI</name>
<dbReference type="EMBL" id="JAGTJQ010000002">
    <property type="protein sequence ID" value="KAH7037509.1"/>
    <property type="molecule type" value="Genomic_DNA"/>
</dbReference>
<dbReference type="Gene3D" id="3.50.50.60">
    <property type="entry name" value="FAD/NAD(P)-binding domain"/>
    <property type="match status" value="1"/>
</dbReference>
<evidence type="ECO:0000259" key="3">
    <source>
        <dbReference type="PROSITE" id="PS00624"/>
    </source>
</evidence>
<dbReference type="Gene3D" id="3.30.560.10">
    <property type="entry name" value="Glucose Oxidase, domain 3"/>
    <property type="match status" value="1"/>
</dbReference>
<dbReference type="PROSITE" id="PS00624">
    <property type="entry name" value="GMC_OXRED_2"/>
    <property type="match status" value="1"/>
</dbReference>
<feature type="binding site" evidence="2">
    <location>
        <position position="96"/>
    </location>
    <ligand>
        <name>FAD</name>
        <dbReference type="ChEBI" id="CHEBI:57692"/>
    </ligand>
</feature>
<dbReference type="PANTHER" id="PTHR11552:SF78">
    <property type="entry name" value="GLUCOSE-METHANOL-CHOLINE OXIDOREDUCTASE N-TERMINAL DOMAIN-CONTAINING PROTEIN"/>
    <property type="match status" value="1"/>
</dbReference>
<dbReference type="PIRSF" id="PIRSF000137">
    <property type="entry name" value="Alcohol_oxidase"/>
    <property type="match status" value="1"/>
</dbReference>
<dbReference type="PROSITE" id="PS51257">
    <property type="entry name" value="PROKAR_LIPOPROTEIN"/>
    <property type="match status" value="1"/>
</dbReference>
<proteinExistence type="inferred from homology"/>
<keyword evidence="2" id="KW-0285">Flavoprotein</keyword>
<accession>A0A9P8YGE4</accession>
<keyword evidence="2" id="KW-0274">FAD</keyword>
<comment type="cofactor">
    <cofactor evidence="2">
        <name>FAD</name>
        <dbReference type="ChEBI" id="CHEBI:57692"/>
    </cofactor>
</comment>
<protein>
    <submittedName>
        <fullName evidence="4">Alcohol oxidase-like protein</fullName>
    </submittedName>
</protein>
<dbReference type="GO" id="GO:0016614">
    <property type="term" value="F:oxidoreductase activity, acting on CH-OH group of donors"/>
    <property type="evidence" value="ECO:0007669"/>
    <property type="project" value="InterPro"/>
</dbReference>
<dbReference type="Pfam" id="PF00732">
    <property type="entry name" value="GMC_oxred_N"/>
    <property type="match status" value="1"/>
</dbReference>
<dbReference type="InterPro" id="IPR012132">
    <property type="entry name" value="GMC_OxRdtase"/>
</dbReference>
<dbReference type="Pfam" id="PF05199">
    <property type="entry name" value="GMC_oxred_C"/>
    <property type="match status" value="1"/>
</dbReference>
<dbReference type="OrthoDB" id="269227at2759"/>
<keyword evidence="5" id="KW-1185">Reference proteome</keyword>
<dbReference type="InterPro" id="IPR000172">
    <property type="entry name" value="GMC_OxRdtase_N"/>
</dbReference>